<dbReference type="Proteomes" id="UP000272400">
    <property type="component" value="Unassembled WGS sequence"/>
</dbReference>
<dbReference type="RefSeq" id="WP_123662391.1">
    <property type="nucleotide sequence ID" value="NZ_RJKE01000001.1"/>
</dbReference>
<sequence>MNTPETTAVIGAQPAAVSDLRTYVFLAIALLAAFATLYALFFAPQTVLHELAHDGRHLFGAPCH</sequence>
<keyword evidence="3" id="KW-1185">Reference proteome</keyword>
<keyword evidence="1" id="KW-1133">Transmembrane helix</keyword>
<feature type="transmembrane region" description="Helical" evidence="1">
    <location>
        <begin position="23"/>
        <end position="43"/>
    </location>
</feature>
<gene>
    <name evidence="2" type="ORF">EDD29_0815</name>
</gene>
<evidence type="ECO:0000313" key="3">
    <source>
        <dbReference type="Proteomes" id="UP000272400"/>
    </source>
</evidence>
<dbReference type="Pfam" id="PF09489">
    <property type="entry name" value="CbtB"/>
    <property type="match status" value="1"/>
</dbReference>
<keyword evidence="1" id="KW-0472">Membrane</keyword>
<dbReference type="InterPro" id="IPR012667">
    <property type="entry name" value="CbtB_put"/>
</dbReference>
<accession>A0A3N1CPR3</accession>
<reference evidence="2 3" key="1">
    <citation type="submission" date="2018-11" db="EMBL/GenBank/DDBJ databases">
        <title>Sequencing the genomes of 1000 actinobacteria strains.</title>
        <authorList>
            <person name="Klenk H.-P."/>
        </authorList>
    </citation>
    <scope>NUCLEOTIDE SEQUENCE [LARGE SCALE GENOMIC DNA]</scope>
    <source>
        <strain evidence="2 3">DSM 44254</strain>
    </source>
</reference>
<name>A0A3N1CPR3_9ACTN</name>
<organism evidence="2 3">
    <name type="scientific">Actinocorallia herbida</name>
    <dbReference type="NCBI Taxonomy" id="58109"/>
    <lineage>
        <taxon>Bacteria</taxon>
        <taxon>Bacillati</taxon>
        <taxon>Actinomycetota</taxon>
        <taxon>Actinomycetes</taxon>
        <taxon>Streptosporangiales</taxon>
        <taxon>Thermomonosporaceae</taxon>
        <taxon>Actinocorallia</taxon>
    </lineage>
</organism>
<comment type="caution">
    <text evidence="2">The sequence shown here is derived from an EMBL/GenBank/DDBJ whole genome shotgun (WGS) entry which is preliminary data.</text>
</comment>
<keyword evidence="1" id="KW-0812">Transmembrane</keyword>
<dbReference type="AlphaFoldDB" id="A0A3N1CPR3"/>
<protein>
    <submittedName>
        <fullName evidence="2">Cobalt transporter subunit CbtB</fullName>
    </submittedName>
</protein>
<evidence type="ECO:0000256" key="1">
    <source>
        <dbReference type="SAM" id="Phobius"/>
    </source>
</evidence>
<evidence type="ECO:0000313" key="2">
    <source>
        <dbReference type="EMBL" id="ROO83316.1"/>
    </source>
</evidence>
<proteinExistence type="predicted"/>
<dbReference type="EMBL" id="RJKE01000001">
    <property type="protein sequence ID" value="ROO83316.1"/>
    <property type="molecule type" value="Genomic_DNA"/>
</dbReference>